<proteinExistence type="predicted"/>
<dbReference type="InterPro" id="IPR029058">
    <property type="entry name" value="AB_hydrolase_fold"/>
</dbReference>
<gene>
    <name evidence="1" type="ORF">TEA_011211</name>
</gene>
<sequence length="116" mass="13223">MWRMEKEKREPLWSALIAISIIHSALHNVDLHRRPHPPISFTDLYCCPPAPPSSAQICDDVVAHKFGENSAQYLSLAGFRYLTFKSYDGLGHYTVPKEMDEVCNWLHGRLGLEGSR</sequence>
<dbReference type="STRING" id="542762.A0A4V3WMQ5"/>
<protein>
    <recommendedName>
        <fullName evidence="3">Phospholipase/carboxylesterase/thioesterase domain-containing protein</fullName>
    </recommendedName>
</protein>
<evidence type="ECO:0008006" key="3">
    <source>
        <dbReference type="Google" id="ProtNLM"/>
    </source>
</evidence>
<name>A0A4V3WMQ5_CAMSN</name>
<comment type="caution">
    <text evidence="1">The sequence shown here is derived from an EMBL/GenBank/DDBJ whole genome shotgun (WGS) entry which is preliminary data.</text>
</comment>
<dbReference type="PANTHER" id="PTHR46234">
    <property type="entry name" value="ALPHA/BETA-HYDROLASES SUPERFAMILY PROTEIN"/>
    <property type="match status" value="1"/>
</dbReference>
<dbReference type="EMBL" id="SDRB02008462">
    <property type="protein sequence ID" value="THG09527.1"/>
    <property type="molecule type" value="Genomic_DNA"/>
</dbReference>
<evidence type="ECO:0000313" key="1">
    <source>
        <dbReference type="EMBL" id="THG09527.1"/>
    </source>
</evidence>
<evidence type="ECO:0000313" key="2">
    <source>
        <dbReference type="Proteomes" id="UP000306102"/>
    </source>
</evidence>
<dbReference type="AlphaFoldDB" id="A0A4V3WMQ5"/>
<reference evidence="1 2" key="1">
    <citation type="journal article" date="2018" name="Proc. Natl. Acad. Sci. U.S.A.">
        <title>Draft genome sequence of Camellia sinensis var. sinensis provides insights into the evolution of the tea genome and tea quality.</title>
        <authorList>
            <person name="Wei C."/>
            <person name="Yang H."/>
            <person name="Wang S."/>
            <person name="Zhao J."/>
            <person name="Liu C."/>
            <person name="Gao L."/>
            <person name="Xia E."/>
            <person name="Lu Y."/>
            <person name="Tai Y."/>
            <person name="She G."/>
            <person name="Sun J."/>
            <person name="Cao H."/>
            <person name="Tong W."/>
            <person name="Gao Q."/>
            <person name="Li Y."/>
            <person name="Deng W."/>
            <person name="Jiang X."/>
            <person name="Wang W."/>
            <person name="Chen Q."/>
            <person name="Zhang S."/>
            <person name="Li H."/>
            <person name="Wu J."/>
            <person name="Wang P."/>
            <person name="Li P."/>
            <person name="Shi C."/>
            <person name="Zheng F."/>
            <person name="Jian J."/>
            <person name="Huang B."/>
            <person name="Shan D."/>
            <person name="Shi M."/>
            <person name="Fang C."/>
            <person name="Yue Y."/>
            <person name="Li F."/>
            <person name="Li D."/>
            <person name="Wei S."/>
            <person name="Han B."/>
            <person name="Jiang C."/>
            <person name="Yin Y."/>
            <person name="Xia T."/>
            <person name="Zhang Z."/>
            <person name="Bennetzen J.L."/>
            <person name="Zhao S."/>
            <person name="Wan X."/>
        </authorList>
    </citation>
    <scope>NUCLEOTIDE SEQUENCE [LARGE SCALE GENOMIC DNA]</scope>
    <source>
        <strain evidence="2">cv. Shuchazao</strain>
        <tissue evidence="1">Leaf</tissue>
    </source>
</reference>
<dbReference type="Proteomes" id="UP000306102">
    <property type="component" value="Unassembled WGS sequence"/>
</dbReference>
<dbReference type="Gene3D" id="3.40.50.1820">
    <property type="entry name" value="alpha/beta hydrolase"/>
    <property type="match status" value="1"/>
</dbReference>
<keyword evidence="2" id="KW-1185">Reference proteome</keyword>
<organism evidence="1 2">
    <name type="scientific">Camellia sinensis var. sinensis</name>
    <name type="common">China tea</name>
    <dbReference type="NCBI Taxonomy" id="542762"/>
    <lineage>
        <taxon>Eukaryota</taxon>
        <taxon>Viridiplantae</taxon>
        <taxon>Streptophyta</taxon>
        <taxon>Embryophyta</taxon>
        <taxon>Tracheophyta</taxon>
        <taxon>Spermatophyta</taxon>
        <taxon>Magnoliopsida</taxon>
        <taxon>eudicotyledons</taxon>
        <taxon>Gunneridae</taxon>
        <taxon>Pentapetalae</taxon>
        <taxon>asterids</taxon>
        <taxon>Ericales</taxon>
        <taxon>Theaceae</taxon>
        <taxon>Camellia</taxon>
    </lineage>
</organism>
<accession>A0A4V3WMQ5</accession>